<feature type="transmembrane region" description="Helical" evidence="5">
    <location>
        <begin position="111"/>
        <end position="130"/>
    </location>
</feature>
<feature type="transmembrane region" description="Helical" evidence="5">
    <location>
        <begin position="52"/>
        <end position="72"/>
    </location>
</feature>
<dbReference type="AlphaFoldDB" id="A0A378TWG4"/>
<evidence type="ECO:0000313" key="7">
    <source>
        <dbReference type="Proteomes" id="UP000254927"/>
    </source>
</evidence>
<evidence type="ECO:0000256" key="1">
    <source>
        <dbReference type="ARBA" id="ARBA00004141"/>
    </source>
</evidence>
<comment type="similarity">
    <text evidence="5">Belongs to the 4-toluene sulfonate uptake permease (TSUP) (TC 2.A.102) family.</text>
</comment>
<feature type="transmembrane region" description="Helical" evidence="5">
    <location>
        <begin position="251"/>
        <end position="268"/>
    </location>
</feature>
<gene>
    <name evidence="6" type="ORF">NCTC10660_00710</name>
</gene>
<keyword evidence="4 5" id="KW-0472">Membrane</keyword>
<evidence type="ECO:0000256" key="3">
    <source>
        <dbReference type="ARBA" id="ARBA00022989"/>
    </source>
</evidence>
<dbReference type="GO" id="GO:0005886">
    <property type="term" value="C:plasma membrane"/>
    <property type="evidence" value="ECO:0007669"/>
    <property type="project" value="UniProtKB-SubCell"/>
</dbReference>
<dbReference type="GeneID" id="93351711"/>
<feature type="transmembrane region" description="Helical" evidence="5">
    <location>
        <begin position="217"/>
        <end position="239"/>
    </location>
</feature>
<evidence type="ECO:0000256" key="4">
    <source>
        <dbReference type="ARBA" id="ARBA00023136"/>
    </source>
</evidence>
<proteinExistence type="inferred from homology"/>
<organism evidence="6 7">
    <name type="scientific">Neisseria elongata</name>
    <dbReference type="NCBI Taxonomy" id="495"/>
    <lineage>
        <taxon>Bacteria</taxon>
        <taxon>Pseudomonadati</taxon>
        <taxon>Pseudomonadota</taxon>
        <taxon>Betaproteobacteria</taxon>
        <taxon>Neisseriales</taxon>
        <taxon>Neisseriaceae</taxon>
        <taxon>Neisseria</taxon>
    </lineage>
</organism>
<accession>A0A378TWG4</accession>
<evidence type="ECO:0000256" key="5">
    <source>
        <dbReference type="RuleBase" id="RU363041"/>
    </source>
</evidence>
<dbReference type="Proteomes" id="UP000254927">
    <property type="component" value="Unassembled WGS sequence"/>
</dbReference>
<feature type="transmembrane region" description="Helical" evidence="5">
    <location>
        <begin position="142"/>
        <end position="160"/>
    </location>
</feature>
<keyword evidence="5" id="KW-1003">Cell membrane</keyword>
<keyword evidence="2 5" id="KW-0812">Transmembrane</keyword>
<dbReference type="RefSeq" id="WP_074896106.1">
    <property type="nucleotide sequence ID" value="NZ_CP031252.1"/>
</dbReference>
<dbReference type="Pfam" id="PF01925">
    <property type="entry name" value="TauE"/>
    <property type="match status" value="1"/>
</dbReference>
<comment type="subcellular location">
    <subcellularLocation>
        <location evidence="5">Cell membrane</location>
        <topology evidence="5">Multi-pass membrane protein</topology>
    </subcellularLocation>
    <subcellularLocation>
        <location evidence="1">Membrane</location>
        <topology evidence="1">Multi-pass membrane protein</topology>
    </subcellularLocation>
</comment>
<protein>
    <recommendedName>
        <fullName evidence="5">Probable membrane transporter protein</fullName>
    </recommendedName>
</protein>
<dbReference type="InterPro" id="IPR002781">
    <property type="entry name" value="TM_pro_TauE-like"/>
</dbReference>
<evidence type="ECO:0000313" key="6">
    <source>
        <dbReference type="EMBL" id="STZ67236.1"/>
    </source>
</evidence>
<evidence type="ECO:0000256" key="2">
    <source>
        <dbReference type="ARBA" id="ARBA00022692"/>
    </source>
</evidence>
<feature type="transmembrane region" description="Helical" evidence="5">
    <location>
        <begin position="7"/>
        <end position="40"/>
    </location>
</feature>
<name>A0A378TWG4_NEIEL</name>
<dbReference type="EMBL" id="UGQW01000002">
    <property type="protein sequence ID" value="STZ67236.1"/>
    <property type="molecule type" value="Genomic_DNA"/>
</dbReference>
<dbReference type="PANTHER" id="PTHR43483:SF3">
    <property type="entry name" value="MEMBRANE TRANSPORTER PROTEIN HI_0806-RELATED"/>
    <property type="match status" value="1"/>
</dbReference>
<reference evidence="6 7" key="1">
    <citation type="submission" date="2018-06" db="EMBL/GenBank/DDBJ databases">
        <authorList>
            <consortium name="Pathogen Informatics"/>
            <person name="Doyle S."/>
        </authorList>
    </citation>
    <scope>NUCLEOTIDE SEQUENCE [LARGE SCALE GENOMIC DNA]</scope>
    <source>
        <strain evidence="6 7">NCTC10660</strain>
    </source>
</reference>
<feature type="transmembrane region" description="Helical" evidence="5">
    <location>
        <begin position="84"/>
        <end position="105"/>
    </location>
</feature>
<keyword evidence="3 5" id="KW-1133">Transmembrane helix</keyword>
<sequence length="270" mass="28042">MWSFEMVAAMLAVGAAAGVIAGMFGVGGGTILVPLVLWILQMQGAENFQYAQHIAIGTSFAVMVFTSFASARAQYKRQAVDMDVLRAMVPGVLCGVAAGALVAQYLPNKGLQVFFTLFIAILAVRALLGIKPTPERQLPGRGGLFGMGGLFGLLSSWIGIGGGSLTVPYLTFCNVPVHRAVGTSAALGWPIAAAGTLGYAWAGWNQGGLPEGSAGFVYLPAVGILAAATLLSAPLGVRLSHKLPADKLKKGFGILLLLIALRMAWKIVQS</sequence>
<dbReference type="PANTHER" id="PTHR43483">
    <property type="entry name" value="MEMBRANE TRANSPORTER PROTEIN HI_0806-RELATED"/>
    <property type="match status" value="1"/>
</dbReference>